<feature type="signal peptide" evidence="1">
    <location>
        <begin position="1"/>
        <end position="21"/>
    </location>
</feature>
<feature type="chain" id="PRO_5003537717" description="Htaa domain-containing protein" evidence="1">
    <location>
        <begin position="22"/>
        <end position="350"/>
    </location>
</feature>
<reference evidence="3 4" key="1">
    <citation type="submission" date="2011-12" db="EMBL/GenBank/DDBJ databases">
        <title>Whole genome shotgun sequence of Gordonia effusa NBRC 100432.</title>
        <authorList>
            <person name="Yoshida I."/>
            <person name="Takarada H."/>
            <person name="Hosoyama A."/>
            <person name="Tsuchikane K."/>
            <person name="Katsumata H."/>
            <person name="Yamazaki S."/>
            <person name="Fujita N."/>
        </authorList>
    </citation>
    <scope>NUCLEOTIDE SEQUENCE [LARGE SCALE GENOMIC DNA]</scope>
    <source>
        <strain evidence="3 4">NBRC 100432</strain>
    </source>
</reference>
<evidence type="ECO:0000313" key="4">
    <source>
        <dbReference type="Proteomes" id="UP000035034"/>
    </source>
</evidence>
<gene>
    <name evidence="3" type="ORF">GOEFS_106_00390</name>
</gene>
<proteinExistence type="predicted"/>
<dbReference type="InterPro" id="IPR007331">
    <property type="entry name" value="Htaa"/>
</dbReference>
<protein>
    <recommendedName>
        <fullName evidence="2">Htaa domain-containing protein</fullName>
    </recommendedName>
</protein>
<sequence length="350" mass="36718">MVAVLGVLVGLVGVAPAVVSAAPATQAAHIAVLAADGKTPIGRTQIHPGDELVVRGHGFNPDANKFGLPVPVPPGVPHGTFIAFGAFAPLWQPSKGAPESSRAATRSAVKWALSPAALARVPSAPFDMNRTIRQQWVRLNADGSFVARIRTTTPKGIPANARFGVYTYGAAGADNAAQERYVPINYSTAAGPNTPKPAPRNLVWAYSPTFHQRMTKTAQGGLAASDGASVGDDGKLTFSLRDKKIRGGNGVLRYRGTVVAYTRFHLLEFAMADPQIVVRGGRGVLSMRTSTTNMNGTDALRRIDIADVDLRGLTADGEITSASVRFRPGIRPEALALLSTGAASPLTLRS</sequence>
<comment type="caution">
    <text evidence="3">The sequence shown here is derived from an EMBL/GenBank/DDBJ whole genome shotgun (WGS) entry which is preliminary data.</text>
</comment>
<dbReference type="EMBL" id="BAEH01000106">
    <property type="protein sequence ID" value="GAB20143.1"/>
    <property type="molecule type" value="Genomic_DNA"/>
</dbReference>
<accession>H0R4Z2</accession>
<evidence type="ECO:0000256" key="1">
    <source>
        <dbReference type="SAM" id="SignalP"/>
    </source>
</evidence>
<organism evidence="3 4">
    <name type="scientific">Gordonia effusa NBRC 100432</name>
    <dbReference type="NCBI Taxonomy" id="1077974"/>
    <lineage>
        <taxon>Bacteria</taxon>
        <taxon>Bacillati</taxon>
        <taxon>Actinomycetota</taxon>
        <taxon>Actinomycetes</taxon>
        <taxon>Mycobacteriales</taxon>
        <taxon>Gordoniaceae</taxon>
        <taxon>Gordonia</taxon>
    </lineage>
</organism>
<feature type="domain" description="Htaa" evidence="2">
    <location>
        <begin position="202"/>
        <end position="320"/>
    </location>
</feature>
<dbReference type="Proteomes" id="UP000035034">
    <property type="component" value="Unassembled WGS sequence"/>
</dbReference>
<dbReference type="Pfam" id="PF04213">
    <property type="entry name" value="HtaA"/>
    <property type="match status" value="1"/>
</dbReference>
<dbReference type="STRING" id="1077974.GOEFS_106_00390"/>
<dbReference type="eggNOG" id="ENOG5030J89">
    <property type="taxonomic scope" value="Bacteria"/>
</dbReference>
<name>H0R4Z2_9ACTN</name>
<evidence type="ECO:0000313" key="3">
    <source>
        <dbReference type="EMBL" id="GAB20143.1"/>
    </source>
</evidence>
<keyword evidence="1" id="KW-0732">Signal</keyword>
<evidence type="ECO:0000259" key="2">
    <source>
        <dbReference type="Pfam" id="PF04213"/>
    </source>
</evidence>
<keyword evidence="4" id="KW-1185">Reference proteome</keyword>
<dbReference type="AlphaFoldDB" id="H0R4Z2"/>